<dbReference type="GO" id="GO:0016872">
    <property type="term" value="F:intramolecular lyase activity"/>
    <property type="evidence" value="ECO:0007669"/>
    <property type="project" value="InterPro"/>
</dbReference>
<dbReference type="eggNOG" id="COG1869">
    <property type="taxonomic scope" value="Bacteria"/>
</dbReference>
<evidence type="ECO:0000256" key="3">
    <source>
        <dbReference type="ARBA" id="ARBA00022490"/>
    </source>
</evidence>
<dbReference type="GeneID" id="35804437"/>
<dbReference type="STRING" id="203119.Cthe_0395"/>
<dbReference type="GO" id="GO:0005829">
    <property type="term" value="C:cytosol"/>
    <property type="evidence" value="ECO:0007669"/>
    <property type="project" value="TreeGrafter"/>
</dbReference>
<name>A3DCF4_ACET2</name>
<keyword evidence="7" id="KW-1185">Reference proteome</keyword>
<dbReference type="InterPro" id="IPR023064">
    <property type="entry name" value="D-ribose_pyranase"/>
</dbReference>
<dbReference type="AlphaFoldDB" id="A3DCF4"/>
<evidence type="ECO:0000313" key="7">
    <source>
        <dbReference type="Proteomes" id="UP000002145"/>
    </source>
</evidence>
<evidence type="ECO:0000256" key="1">
    <source>
        <dbReference type="ARBA" id="ARBA00000223"/>
    </source>
</evidence>
<dbReference type="EMBL" id="CP000568">
    <property type="protein sequence ID" value="ABN51633.1"/>
    <property type="molecule type" value="Genomic_DNA"/>
</dbReference>
<dbReference type="GO" id="GO:0062193">
    <property type="term" value="F:D-ribose pyranase activity"/>
    <property type="evidence" value="ECO:0007669"/>
    <property type="project" value="UniProtKB-EC"/>
</dbReference>
<protein>
    <recommendedName>
        <fullName evidence="2">D-ribose pyranase</fullName>
        <ecNumber evidence="2">5.4.99.62</ecNumber>
    </recommendedName>
</protein>
<evidence type="ECO:0000256" key="5">
    <source>
        <dbReference type="ARBA" id="ARBA00023277"/>
    </source>
</evidence>
<proteinExistence type="predicted"/>
<dbReference type="Pfam" id="PF05025">
    <property type="entry name" value="RbsD_FucU"/>
    <property type="match status" value="1"/>
</dbReference>
<evidence type="ECO:0000313" key="6">
    <source>
        <dbReference type="EMBL" id="ABN51633.1"/>
    </source>
</evidence>
<dbReference type="EC" id="5.4.99.62" evidence="2"/>
<dbReference type="InterPro" id="IPR023750">
    <property type="entry name" value="RbsD-like_sf"/>
</dbReference>
<accession>A3DCF4</accession>
<dbReference type="Proteomes" id="UP000002145">
    <property type="component" value="Chromosome"/>
</dbReference>
<dbReference type="GO" id="GO:0048029">
    <property type="term" value="F:monosaccharide binding"/>
    <property type="evidence" value="ECO:0007669"/>
    <property type="project" value="InterPro"/>
</dbReference>
<reference evidence="7" key="1">
    <citation type="submission" date="2007-02" db="EMBL/GenBank/DDBJ databases">
        <title>Complete sequence of Clostridium thermocellum ATCC 27405.</title>
        <authorList>
            <consortium name="US DOE Joint Genome Institute"/>
            <person name="Copeland A."/>
            <person name="Lucas S."/>
            <person name="Lapidus A."/>
            <person name="Barry K."/>
            <person name="Detter J.C."/>
            <person name="Glavina del Rio T."/>
            <person name="Hammon N."/>
            <person name="Israni S."/>
            <person name="Dalin E."/>
            <person name="Tice H."/>
            <person name="Pitluck S."/>
            <person name="Chertkov O."/>
            <person name="Brettin T."/>
            <person name="Bruce D."/>
            <person name="Han C."/>
            <person name="Tapia R."/>
            <person name="Gilna P."/>
            <person name="Schmutz J."/>
            <person name="Larimer F."/>
            <person name="Land M."/>
            <person name="Hauser L."/>
            <person name="Kyrpides N."/>
            <person name="Mikhailova N."/>
            <person name="Wu J.H.D."/>
            <person name="Newcomb M."/>
            <person name="Richardson P."/>
        </authorList>
    </citation>
    <scope>NUCLEOTIDE SEQUENCE [LARGE SCALE GENOMIC DNA]</scope>
    <source>
        <strain evidence="7">ATCC 27405 / DSM 1237 / JCM 9322 / NBRC 103400 / NCIMB 10682 / NRRL B-4536 / VPI 7372</strain>
    </source>
</reference>
<dbReference type="SUPFAM" id="SSF102546">
    <property type="entry name" value="RbsD-like"/>
    <property type="match status" value="1"/>
</dbReference>
<dbReference type="PANTHER" id="PTHR37831">
    <property type="entry name" value="D-RIBOSE PYRANASE"/>
    <property type="match status" value="1"/>
</dbReference>
<sequence>MSAKNEVDENMVETGILNRDIAAELAKLGHTDRVLIADAGLAIPNTTKVIDVSLDVNFPTTVDVLKVLLKHFSVEKLILSQATVDVSPSRYKEYLSLFDESVPCEIVEHSTLRDTLTKEVKFAIRTGDFTANSNIILVSAGGPRWYCENLE</sequence>
<gene>
    <name evidence="6" type="ordered locus">Cthe_0395</name>
</gene>
<dbReference type="Gene3D" id="3.40.1650.10">
    <property type="entry name" value="RbsD-like domain"/>
    <property type="match status" value="1"/>
</dbReference>
<keyword evidence="4" id="KW-0413">Isomerase</keyword>
<evidence type="ECO:0000256" key="2">
    <source>
        <dbReference type="ARBA" id="ARBA00012862"/>
    </source>
</evidence>
<dbReference type="PANTHER" id="PTHR37831:SF1">
    <property type="entry name" value="D-RIBOSE PYRANASE"/>
    <property type="match status" value="1"/>
</dbReference>
<dbReference type="KEGG" id="cth:Cthe_0395"/>
<keyword evidence="5" id="KW-0119">Carbohydrate metabolism</keyword>
<comment type="catalytic activity">
    <reaction evidence="1">
        <text>beta-D-ribopyranose = beta-D-ribofuranose</text>
        <dbReference type="Rhea" id="RHEA:25432"/>
        <dbReference type="ChEBI" id="CHEBI:27476"/>
        <dbReference type="ChEBI" id="CHEBI:47002"/>
        <dbReference type="EC" id="5.4.99.62"/>
    </reaction>
</comment>
<dbReference type="InterPro" id="IPR007721">
    <property type="entry name" value="RbsD_FucU"/>
</dbReference>
<keyword evidence="3" id="KW-0963">Cytoplasm</keyword>
<dbReference type="RefSeq" id="WP_011837822.1">
    <property type="nucleotide sequence ID" value="NC_009012.1"/>
</dbReference>
<organism evidence="6 7">
    <name type="scientific">Acetivibrio thermocellus (strain ATCC 27405 / DSM 1237 / JCM 9322 / NBRC 103400 / NCIMB 10682 / NRRL B-4536 / VPI 7372)</name>
    <name type="common">Clostridium thermocellum</name>
    <dbReference type="NCBI Taxonomy" id="203119"/>
    <lineage>
        <taxon>Bacteria</taxon>
        <taxon>Bacillati</taxon>
        <taxon>Bacillota</taxon>
        <taxon>Clostridia</taxon>
        <taxon>Eubacteriales</taxon>
        <taxon>Oscillospiraceae</taxon>
        <taxon>Acetivibrio</taxon>
    </lineage>
</organism>
<dbReference type="HOGENOM" id="CLU_135498_0_0_9"/>
<dbReference type="GO" id="GO:0019303">
    <property type="term" value="P:D-ribose catabolic process"/>
    <property type="evidence" value="ECO:0007669"/>
    <property type="project" value="TreeGrafter"/>
</dbReference>
<reference evidence="6 7" key="2">
    <citation type="journal article" date="2013" name="Biotechnol. Biofuels">
        <title>Global transcriptome analysis of Clostridium thermocellum ATCC 27405 during growth on dilute acid pretreated Populus and switchgrass.</title>
        <authorList>
            <person name="Wilson C.M."/>
            <person name="Rodriguez M.Jr."/>
            <person name="Johnson C.M."/>
            <person name="Martin S.L."/>
            <person name="Chu T.M."/>
            <person name="Wolfinger R.D."/>
            <person name="Hauser L.J."/>
            <person name="Land M.L."/>
            <person name="Klingeman D.M."/>
            <person name="Syed M.H."/>
            <person name="Ragauskas A.J."/>
            <person name="Tschaplinski T.J."/>
            <person name="Mielenz J.R."/>
            <person name="Brown S.D."/>
        </authorList>
    </citation>
    <scope>NUCLEOTIDE SEQUENCE [LARGE SCALE GENOMIC DNA]</scope>
    <source>
        <strain evidence="7">ATCC 27405 / DSM 1237 / JCM 9322 / NBRC 103400 / NCIMB 10682 / NRRL B-4536 / VPI 7372</strain>
    </source>
</reference>
<dbReference type="NCBIfam" id="NF008761">
    <property type="entry name" value="PRK11797.1"/>
    <property type="match status" value="1"/>
</dbReference>
<evidence type="ECO:0000256" key="4">
    <source>
        <dbReference type="ARBA" id="ARBA00023235"/>
    </source>
</evidence>